<dbReference type="EMBL" id="CP002171">
    <property type="protein sequence ID" value="ADL69178.1"/>
    <property type="molecule type" value="Genomic_DNA"/>
</dbReference>
<reference evidence="2 3" key="1">
    <citation type="submission" date="2010-08" db="EMBL/GenBank/DDBJ databases">
        <title>Complete sequence of Thermoanaerobacterium thermosaccharolyticum DSM 571.</title>
        <authorList>
            <consortium name="US DOE Joint Genome Institute"/>
            <person name="Lucas S."/>
            <person name="Copeland A."/>
            <person name="Lapidus A."/>
            <person name="Cheng J.-F."/>
            <person name="Bruce D."/>
            <person name="Goodwin L."/>
            <person name="Pitluck S."/>
            <person name="Teshima H."/>
            <person name="Detter J.C."/>
            <person name="Han C."/>
            <person name="Tapia R."/>
            <person name="Land M."/>
            <person name="Hauser L."/>
            <person name="Chang Y.-J."/>
            <person name="Jeffries C."/>
            <person name="Kyrpides N."/>
            <person name="Ivanova N."/>
            <person name="Mikhailova N."/>
            <person name="Hemme C.L."/>
            <person name="Woyke T."/>
        </authorList>
    </citation>
    <scope>NUCLEOTIDE SEQUENCE [LARGE SCALE GENOMIC DNA]</scope>
    <source>
        <strain evidence="3">ATCC 7956 / DSM 571 / NCIMB 9385 / NCA 3814 / NCTC 13789 / WDCM 00135 / 2032</strain>
    </source>
</reference>
<dbReference type="AlphaFoldDB" id="D9TQ09"/>
<dbReference type="KEGG" id="ttm:Tthe_1669"/>
<evidence type="ECO:0000256" key="1">
    <source>
        <dbReference type="SAM" id="Phobius"/>
    </source>
</evidence>
<sequence length="35" mass="4298">MIKEQKNIRPKLIFLYIIVVIIKAIIYKYIIIQHK</sequence>
<protein>
    <submittedName>
        <fullName evidence="2">Uncharacterized protein</fullName>
    </submittedName>
</protein>
<feature type="transmembrane region" description="Helical" evidence="1">
    <location>
        <begin position="12"/>
        <end position="32"/>
    </location>
</feature>
<proteinExistence type="predicted"/>
<dbReference type="Proteomes" id="UP000001626">
    <property type="component" value="Chromosome"/>
</dbReference>
<keyword evidence="3" id="KW-1185">Reference proteome</keyword>
<dbReference type="HOGENOM" id="CLU_3367910_0_0_9"/>
<name>D9TQ09_THETC</name>
<keyword evidence="1" id="KW-0472">Membrane</keyword>
<evidence type="ECO:0000313" key="2">
    <source>
        <dbReference type="EMBL" id="ADL69178.1"/>
    </source>
</evidence>
<keyword evidence="1" id="KW-1133">Transmembrane helix</keyword>
<evidence type="ECO:0000313" key="3">
    <source>
        <dbReference type="Proteomes" id="UP000001626"/>
    </source>
</evidence>
<gene>
    <name evidence="2" type="ordered locus">Tthe_1669</name>
</gene>
<accession>D9TQ09</accession>
<organism evidence="2 3">
    <name type="scientific">Thermoanaerobacterium thermosaccharolyticum (strain ATCC 7956 / DSM 571 / NCIMB 9385 / NCA 3814 / NCTC 13789 / WDCM 00135 / 2032)</name>
    <name type="common">Clostridium thermosaccharolyticum</name>
    <dbReference type="NCBI Taxonomy" id="580327"/>
    <lineage>
        <taxon>Bacteria</taxon>
        <taxon>Bacillati</taxon>
        <taxon>Bacillota</taxon>
        <taxon>Clostridia</taxon>
        <taxon>Thermoanaerobacterales</taxon>
        <taxon>Thermoanaerobacteraceae</taxon>
        <taxon>Thermoanaerobacterium</taxon>
    </lineage>
</organism>
<keyword evidence="1" id="KW-0812">Transmembrane</keyword>